<feature type="coiled-coil region" evidence="1">
    <location>
        <begin position="288"/>
        <end position="319"/>
    </location>
</feature>
<dbReference type="OMA" id="YYENICK"/>
<evidence type="ECO:0000313" key="2">
    <source>
        <dbReference type="EMBL" id="CRH01354.1"/>
    </source>
</evidence>
<organism evidence="2 3">
    <name type="scientific">Plasmodium relictum</name>
    <dbReference type="NCBI Taxonomy" id="85471"/>
    <lineage>
        <taxon>Eukaryota</taxon>
        <taxon>Sar</taxon>
        <taxon>Alveolata</taxon>
        <taxon>Apicomplexa</taxon>
        <taxon>Aconoidasida</taxon>
        <taxon>Haemosporida</taxon>
        <taxon>Plasmodiidae</taxon>
        <taxon>Plasmodium</taxon>
        <taxon>Plasmodium (Haemamoeba)</taxon>
    </lineage>
</organism>
<keyword evidence="3" id="KW-1185">Reference proteome</keyword>
<dbReference type="Proteomes" id="UP000220158">
    <property type="component" value="Chromosome 12"/>
</dbReference>
<dbReference type="KEGG" id="prel:PRELSG_1223800"/>
<proteinExistence type="predicted"/>
<reference evidence="2 3" key="1">
    <citation type="submission" date="2015-04" db="EMBL/GenBank/DDBJ databases">
        <authorList>
            <consortium name="Pathogen Informatics"/>
        </authorList>
    </citation>
    <scope>NUCLEOTIDE SEQUENCE [LARGE SCALE GENOMIC DNA]</scope>
    <source>
        <strain evidence="2 3">SGS1</strain>
    </source>
</reference>
<sequence>METLNPYNHNNKLKQELINKSDNIDFYNQKYSESLSTNSKYSVNSYDKEKKFNENALVDISFENIKTKNYLEKMYEEEKNEKLIIPVEIEQNKIINLNNDKYYENICKFHRSNFSSKNKDPENFIKRNLYINKKSHLEIDEEKKKNVLERNEKSLKDQYESHIISRNNMTKKCNNYISNGCKNNTQTESQQTIAYDSQQNLLDMYQNNFHINSQQTLKYDSEQNLSHFFPNNLCTNPKPTLIFEPENIEYKYRRIPFNNNSKQLNFPYHINTFNKYDKNLIIEDEQIVGIQNEENNMKNENIQDLKDECKQKIEDENEQYIKNEGDEILINGNEQNIDNQRDNNTSDMCKQNTCNACEIDWNKQYLNNIYNSYEQSRREQEQQNSLNSYEQNFQNMGINIGNINKNNIYNNQITNGLNNDQLYFNNQLNERGYYNNYGNSHQNNSLLSKIKLQNNIQESFIFNNIKCNSNEQNNESSDGLMTIRTLNMNSNNKKMKENQLKGLNDLCTTKSVFLKTDMHNNNDAQNFKNDSVYDMNINGLRNINASFYEKEVPYQMNTINNTFTNEQENTSTVLQNYSNKNYNFENGQKYLNGKQYLNKYVDNHYKLEEIKNCMPEPTLYTKQTFDIPQIIQGLTTKHNNGIVSECNQDTIIEYDNKWRLVQGKTFSINQNDNFKSIEDSAEAFQKYLDKQNENTKKMLINSNFNSLTGKLVINPTYDENKNNMNKVHDYKDTLHAYPSYYNIPRKCEQNGNIAGKNNTKDIEDKTAFNKNENNDYNSKNEKLTKKKTMVKKQNLALCGDYLLKHRIKDLISVKMKDYFNINLFNHYM</sequence>
<dbReference type="RefSeq" id="XP_028534354.1">
    <property type="nucleotide sequence ID" value="XM_028678024.1"/>
</dbReference>
<keyword evidence="1" id="KW-0175">Coiled coil</keyword>
<dbReference type="GeneID" id="39737482"/>
<accession>A0A1J1HCN7</accession>
<protein>
    <submittedName>
        <fullName evidence="2">V-type H(+)-translocating pyrophosphatase, putative</fullName>
    </submittedName>
</protein>
<dbReference type="OrthoDB" id="370791at2759"/>
<dbReference type="EMBL" id="LN835307">
    <property type="protein sequence ID" value="CRH01354.1"/>
    <property type="molecule type" value="Genomic_DNA"/>
</dbReference>
<dbReference type="AlphaFoldDB" id="A0A1J1HCN7"/>
<name>A0A1J1HCN7_PLARL</name>
<gene>
    <name evidence="2" type="primary">VP1</name>
    <name evidence="2" type="ORF">PRELSG_1223800</name>
</gene>
<evidence type="ECO:0000313" key="3">
    <source>
        <dbReference type="Proteomes" id="UP000220158"/>
    </source>
</evidence>
<evidence type="ECO:0000256" key="1">
    <source>
        <dbReference type="SAM" id="Coils"/>
    </source>
</evidence>
<dbReference type="VEuPathDB" id="PlasmoDB:PRELSG_1223800"/>